<dbReference type="Proteomes" id="UP001217918">
    <property type="component" value="Unassembled WGS sequence"/>
</dbReference>
<proteinExistence type="predicted"/>
<dbReference type="AlphaFoldDB" id="A0AAD9HZ99"/>
<dbReference type="PANTHER" id="PTHR28243">
    <property type="entry name" value="AGL049CP"/>
    <property type="match status" value="1"/>
</dbReference>
<dbReference type="InterPro" id="IPR012349">
    <property type="entry name" value="Split_barrel_FMN-bd"/>
</dbReference>
<keyword evidence="4" id="KW-1185">Reference proteome</keyword>
<accession>A0AAD9HZ99</accession>
<dbReference type="Gene3D" id="2.30.110.10">
    <property type="entry name" value="Electron Transport, Fmn-binding Protein, Chain A"/>
    <property type="match status" value="1"/>
</dbReference>
<dbReference type="GO" id="GO:0010181">
    <property type="term" value="F:FMN binding"/>
    <property type="evidence" value="ECO:0007669"/>
    <property type="project" value="InterPro"/>
</dbReference>
<name>A0AAD9HZ99_9PEZI</name>
<protein>
    <recommendedName>
        <fullName evidence="2">Pyridoxamine 5'-phosphate oxidase Alr4036 family FMN-binding domain-containing protein</fullName>
    </recommendedName>
</protein>
<evidence type="ECO:0000256" key="1">
    <source>
        <dbReference type="SAM" id="MobiDB-lite"/>
    </source>
</evidence>
<dbReference type="InterPro" id="IPR024624">
    <property type="entry name" value="Pyridox_Oxase_Alr4036_FMN-bd"/>
</dbReference>
<sequence length="290" mass="31271">MSAPQQAHSGPSTPAPWRDLFLQHMATMPQPTFTLATLHPVPASAAPAAGLAVVPRARTCIFRGTWGTLPDNKHNTAPRNAPTYESDLPVFTTDARMDKTAEILDTAGTPAGAMVGMGPLTGGGGPVEAVFWPAEARTQWRVRGTAWVLGPDVEAEGGRAGREALMSRMRRVEGQDGEVEVEGQGQGQGKPWSWATEVTGHFGNLSPAMRGSFRNPPPGTPVAIPAAKGQGLGQKVDHLHDELARSHFRVVVIVPTEVDQADLSDPENPKRWLYIYRARMGEWEKVAVWP</sequence>
<evidence type="ECO:0000313" key="4">
    <source>
        <dbReference type="Proteomes" id="UP001217918"/>
    </source>
</evidence>
<gene>
    <name evidence="3" type="ORF">P8C59_001433</name>
</gene>
<evidence type="ECO:0000259" key="2">
    <source>
        <dbReference type="Pfam" id="PF12766"/>
    </source>
</evidence>
<reference evidence="3" key="1">
    <citation type="journal article" date="2023" name="Mol. Plant Microbe Interact.">
        <title>Elucidating the Obligate Nature and Biological Capacity of an Invasive Fungal Corn Pathogen.</title>
        <authorList>
            <person name="MacCready J.S."/>
            <person name="Roggenkamp E.M."/>
            <person name="Gdanetz K."/>
            <person name="Chilvers M.I."/>
        </authorList>
    </citation>
    <scope>NUCLEOTIDE SEQUENCE</scope>
    <source>
        <strain evidence="3">PM02</strain>
    </source>
</reference>
<dbReference type="SUPFAM" id="SSF50475">
    <property type="entry name" value="FMN-binding split barrel"/>
    <property type="match status" value="1"/>
</dbReference>
<feature type="region of interest" description="Disordered" evidence="1">
    <location>
        <begin position="173"/>
        <end position="192"/>
    </location>
</feature>
<organism evidence="3 4">
    <name type="scientific">Phyllachora maydis</name>
    <dbReference type="NCBI Taxonomy" id="1825666"/>
    <lineage>
        <taxon>Eukaryota</taxon>
        <taxon>Fungi</taxon>
        <taxon>Dikarya</taxon>
        <taxon>Ascomycota</taxon>
        <taxon>Pezizomycotina</taxon>
        <taxon>Sordariomycetes</taxon>
        <taxon>Sordariomycetidae</taxon>
        <taxon>Phyllachorales</taxon>
        <taxon>Phyllachoraceae</taxon>
        <taxon>Phyllachora</taxon>
    </lineage>
</organism>
<comment type="caution">
    <text evidence="3">The sequence shown here is derived from an EMBL/GenBank/DDBJ whole genome shotgun (WGS) entry which is preliminary data.</text>
</comment>
<evidence type="ECO:0000313" key="3">
    <source>
        <dbReference type="EMBL" id="KAK2067720.1"/>
    </source>
</evidence>
<dbReference type="EMBL" id="JAQQPM010000001">
    <property type="protein sequence ID" value="KAK2067720.1"/>
    <property type="molecule type" value="Genomic_DNA"/>
</dbReference>
<dbReference type="PANTHER" id="PTHR28243:SF1">
    <property type="entry name" value="PYRIDOXAMINE 5'-PHOSPHATE OXIDASE ALR4036 FAMILY FMN-BINDING DOMAIN-CONTAINING PROTEIN"/>
    <property type="match status" value="1"/>
</dbReference>
<feature type="domain" description="Pyridoxamine 5'-phosphate oxidase Alr4036 family FMN-binding" evidence="2">
    <location>
        <begin position="15"/>
        <end position="149"/>
    </location>
</feature>
<dbReference type="Pfam" id="PF12766">
    <property type="entry name" value="Pyridox_oxase_2"/>
    <property type="match status" value="1"/>
</dbReference>